<accession>A0A0J0YTI7</accession>
<comment type="caution">
    <text evidence="4">The sequence shown here is derived from an EMBL/GenBank/DDBJ whole genome shotgun (WGS) entry which is preliminary data.</text>
</comment>
<dbReference type="PATRIC" id="fig|1470200.3.peg.1520"/>
<evidence type="ECO:0000313" key="4">
    <source>
        <dbReference type="EMBL" id="KLT73420.1"/>
    </source>
</evidence>
<feature type="signal peptide" evidence="2">
    <location>
        <begin position="1"/>
        <end position="19"/>
    </location>
</feature>
<evidence type="ECO:0000256" key="2">
    <source>
        <dbReference type="SAM" id="SignalP"/>
    </source>
</evidence>
<evidence type="ECO:0000256" key="1">
    <source>
        <dbReference type="SAM" id="Coils"/>
    </source>
</evidence>
<dbReference type="Proteomes" id="UP000036027">
    <property type="component" value="Unassembled WGS sequence"/>
</dbReference>
<feature type="domain" description="DUF4124" evidence="3">
    <location>
        <begin position="17"/>
        <end position="49"/>
    </location>
</feature>
<dbReference type="RefSeq" id="WP_047760294.1">
    <property type="nucleotide sequence ID" value="NZ_CP091510.1"/>
</dbReference>
<evidence type="ECO:0000259" key="3">
    <source>
        <dbReference type="Pfam" id="PF13511"/>
    </source>
</evidence>
<dbReference type="EMBL" id="JTDO01000003">
    <property type="protein sequence ID" value="KLT73420.1"/>
    <property type="molecule type" value="Genomic_DNA"/>
</dbReference>
<dbReference type="Pfam" id="PF13511">
    <property type="entry name" value="DUF4124"/>
    <property type="match status" value="1"/>
</dbReference>
<protein>
    <recommendedName>
        <fullName evidence="3">DUF4124 domain-containing protein</fullName>
    </recommendedName>
</protein>
<proteinExistence type="predicted"/>
<sequence>MKRFTLLCISLLTASYGNAATVYECTSANGQRIYTQSPGKNCQKANLGKPEVYSSLPINAYNNQAASNENEAVTAEAQESNQVSLARQNLSEAQKALAEGKKVRYGNERNYARYQQRIGDLEAAVKRAEEQLNQSLGVIR</sequence>
<name>A0A0J0YTI7_9NEIS</name>
<feature type="coiled-coil region" evidence="1">
    <location>
        <begin position="111"/>
        <end position="138"/>
    </location>
</feature>
<dbReference type="OrthoDB" id="5298561at2"/>
<evidence type="ECO:0000313" key="5">
    <source>
        <dbReference type="Proteomes" id="UP000036027"/>
    </source>
</evidence>
<dbReference type="AlphaFoldDB" id="A0A0J0YTI7"/>
<keyword evidence="1" id="KW-0175">Coiled coil</keyword>
<keyword evidence="2" id="KW-0732">Signal</keyword>
<dbReference type="InterPro" id="IPR025392">
    <property type="entry name" value="DUF4124"/>
</dbReference>
<dbReference type="STRING" id="1470200.PL75_02245"/>
<feature type="chain" id="PRO_5005246763" description="DUF4124 domain-containing protein" evidence="2">
    <location>
        <begin position="20"/>
        <end position="140"/>
    </location>
</feature>
<reference evidence="4 5" key="1">
    <citation type="submission" date="2014-11" db="EMBL/GenBank/DDBJ databases">
        <title>Genome of a novel goose pathogen.</title>
        <authorList>
            <person name="Hansen C.M."/>
            <person name="Hueffer K."/>
            <person name="Choi S.C."/>
        </authorList>
    </citation>
    <scope>NUCLEOTIDE SEQUENCE [LARGE SCALE GENOMIC DNA]</scope>
    <source>
        <strain evidence="4 5">KH1503</strain>
    </source>
</reference>
<organism evidence="4 5">
    <name type="scientific">Neisseria arctica</name>
    <dbReference type="NCBI Taxonomy" id="1470200"/>
    <lineage>
        <taxon>Bacteria</taxon>
        <taxon>Pseudomonadati</taxon>
        <taxon>Pseudomonadota</taxon>
        <taxon>Betaproteobacteria</taxon>
        <taxon>Neisseriales</taxon>
        <taxon>Neisseriaceae</taxon>
        <taxon>Neisseria</taxon>
    </lineage>
</organism>
<keyword evidence="5" id="KW-1185">Reference proteome</keyword>
<gene>
    <name evidence="4" type="ORF">PL75_02245</name>
</gene>